<accession>A0A8X6MS52</accession>
<comment type="caution">
    <text evidence="2">The sequence shown here is derived from an EMBL/GenBank/DDBJ whole genome shotgun (WGS) entry which is preliminary data.</text>
</comment>
<dbReference type="EMBL" id="BMAW01001696">
    <property type="protein sequence ID" value="GFS75083.1"/>
    <property type="molecule type" value="Genomic_DNA"/>
</dbReference>
<reference evidence="2" key="1">
    <citation type="submission" date="2020-08" db="EMBL/GenBank/DDBJ databases">
        <title>Multicomponent nature underlies the extraordinary mechanical properties of spider dragline silk.</title>
        <authorList>
            <person name="Kono N."/>
            <person name="Nakamura H."/>
            <person name="Mori M."/>
            <person name="Yoshida Y."/>
            <person name="Ohtoshi R."/>
            <person name="Malay A.D."/>
            <person name="Moran D.A.P."/>
            <person name="Tomita M."/>
            <person name="Numata K."/>
            <person name="Arakawa K."/>
        </authorList>
    </citation>
    <scope>NUCLEOTIDE SEQUENCE</scope>
</reference>
<protein>
    <submittedName>
        <fullName evidence="2">Uncharacterized protein</fullName>
    </submittedName>
</protein>
<name>A0A8X6MS52_NEPPI</name>
<feature type="compositionally biased region" description="Basic and acidic residues" evidence="1">
    <location>
        <begin position="102"/>
        <end position="115"/>
    </location>
</feature>
<evidence type="ECO:0000256" key="1">
    <source>
        <dbReference type="SAM" id="MobiDB-lite"/>
    </source>
</evidence>
<organism evidence="2 3">
    <name type="scientific">Nephila pilipes</name>
    <name type="common">Giant wood spider</name>
    <name type="synonym">Nephila maculata</name>
    <dbReference type="NCBI Taxonomy" id="299642"/>
    <lineage>
        <taxon>Eukaryota</taxon>
        <taxon>Metazoa</taxon>
        <taxon>Ecdysozoa</taxon>
        <taxon>Arthropoda</taxon>
        <taxon>Chelicerata</taxon>
        <taxon>Arachnida</taxon>
        <taxon>Araneae</taxon>
        <taxon>Araneomorphae</taxon>
        <taxon>Entelegynae</taxon>
        <taxon>Araneoidea</taxon>
        <taxon>Nephilidae</taxon>
        <taxon>Nephila</taxon>
    </lineage>
</organism>
<evidence type="ECO:0000313" key="3">
    <source>
        <dbReference type="Proteomes" id="UP000887013"/>
    </source>
</evidence>
<feature type="compositionally biased region" description="Basic and acidic residues" evidence="1">
    <location>
        <begin position="22"/>
        <end position="32"/>
    </location>
</feature>
<proteinExistence type="predicted"/>
<dbReference type="Proteomes" id="UP000887013">
    <property type="component" value="Unassembled WGS sequence"/>
</dbReference>
<sequence length="115" mass="12775">MIQADAIGGIRCDARGEAFEFKSGDENQRELPDSTSGICIPQNDLQGSKSPAAEMIISKYPISEDSLLSEDQSEPGFHSPSYSIGKQSDSEPDFTIGYEWRVNTDRNRNDKNKQE</sequence>
<feature type="region of interest" description="Disordered" evidence="1">
    <location>
        <begin position="63"/>
        <end position="115"/>
    </location>
</feature>
<feature type="region of interest" description="Disordered" evidence="1">
    <location>
        <begin position="22"/>
        <end position="49"/>
    </location>
</feature>
<gene>
    <name evidence="2" type="ORF">NPIL_293301</name>
</gene>
<feature type="compositionally biased region" description="Polar residues" evidence="1">
    <location>
        <begin position="33"/>
        <end position="49"/>
    </location>
</feature>
<dbReference type="AlphaFoldDB" id="A0A8X6MS52"/>
<keyword evidence="3" id="KW-1185">Reference proteome</keyword>
<evidence type="ECO:0000313" key="2">
    <source>
        <dbReference type="EMBL" id="GFS75083.1"/>
    </source>
</evidence>